<dbReference type="OrthoDB" id="6059210at2759"/>
<dbReference type="PROSITE" id="PS50097">
    <property type="entry name" value="BTB"/>
    <property type="match status" value="1"/>
</dbReference>
<dbReference type="Proteomes" id="UP000076420">
    <property type="component" value="Unassembled WGS sequence"/>
</dbReference>
<keyword evidence="1" id="KW-0880">Kelch repeat</keyword>
<dbReference type="InterPro" id="IPR011333">
    <property type="entry name" value="SKP1/BTB/POZ_sf"/>
</dbReference>
<dbReference type="Gene3D" id="1.25.40.420">
    <property type="match status" value="1"/>
</dbReference>
<dbReference type="CDD" id="cd18186">
    <property type="entry name" value="BTB_POZ_ZBTB_KLHL-like"/>
    <property type="match status" value="1"/>
</dbReference>
<proteinExistence type="predicted"/>
<dbReference type="PANTHER" id="PTHR45632">
    <property type="entry name" value="LD33804P"/>
    <property type="match status" value="1"/>
</dbReference>
<reference evidence="4" key="1">
    <citation type="submission" date="2020-05" db="UniProtKB">
        <authorList>
            <consortium name="EnsemblMetazoa"/>
        </authorList>
    </citation>
    <scope>IDENTIFICATION</scope>
    <source>
        <strain evidence="4">BB02</strain>
    </source>
</reference>
<dbReference type="STRING" id="6526.A0A2C9LEC8"/>
<dbReference type="SMART" id="SM00225">
    <property type="entry name" value="BTB"/>
    <property type="match status" value="1"/>
</dbReference>
<dbReference type="InterPro" id="IPR011705">
    <property type="entry name" value="BACK"/>
</dbReference>
<accession>A0A2C9LEC8</accession>
<keyword evidence="2" id="KW-0677">Repeat</keyword>
<gene>
    <name evidence="4" type="primary">106072712</name>
</gene>
<dbReference type="PANTHER" id="PTHR45632:SF3">
    <property type="entry name" value="KELCH-LIKE PROTEIN 32"/>
    <property type="match status" value="1"/>
</dbReference>
<dbReference type="VEuPathDB" id="VectorBase:BGLB030234"/>
<protein>
    <recommendedName>
        <fullName evidence="3">BTB domain-containing protein</fullName>
    </recommendedName>
</protein>
<dbReference type="Gene3D" id="3.30.710.10">
    <property type="entry name" value="Potassium Channel Kv1.1, Chain A"/>
    <property type="match status" value="1"/>
</dbReference>
<dbReference type="Pfam" id="PF07707">
    <property type="entry name" value="BACK"/>
    <property type="match status" value="1"/>
</dbReference>
<dbReference type="SUPFAM" id="SSF54695">
    <property type="entry name" value="POZ domain"/>
    <property type="match status" value="1"/>
</dbReference>
<dbReference type="InterPro" id="IPR000210">
    <property type="entry name" value="BTB/POZ_dom"/>
</dbReference>
<feature type="domain" description="BTB" evidence="3">
    <location>
        <begin position="26"/>
        <end position="93"/>
    </location>
</feature>
<dbReference type="SMART" id="SM00875">
    <property type="entry name" value="BACK"/>
    <property type="match status" value="1"/>
</dbReference>
<evidence type="ECO:0000259" key="3">
    <source>
        <dbReference type="PROSITE" id="PS50097"/>
    </source>
</evidence>
<evidence type="ECO:0000256" key="2">
    <source>
        <dbReference type="ARBA" id="ARBA00022737"/>
    </source>
</evidence>
<dbReference type="KEGG" id="bgt:106072712"/>
<name>A0A2C9LEC8_BIOGL</name>
<dbReference type="Pfam" id="PF00651">
    <property type="entry name" value="BTB"/>
    <property type="match status" value="1"/>
</dbReference>
<evidence type="ECO:0000313" key="5">
    <source>
        <dbReference type="Proteomes" id="UP000076420"/>
    </source>
</evidence>
<organism evidence="4 5">
    <name type="scientific">Biomphalaria glabrata</name>
    <name type="common">Bloodfluke planorb</name>
    <name type="synonym">Freshwater snail</name>
    <dbReference type="NCBI Taxonomy" id="6526"/>
    <lineage>
        <taxon>Eukaryota</taxon>
        <taxon>Metazoa</taxon>
        <taxon>Spiralia</taxon>
        <taxon>Lophotrochozoa</taxon>
        <taxon>Mollusca</taxon>
        <taxon>Gastropoda</taxon>
        <taxon>Heterobranchia</taxon>
        <taxon>Euthyneura</taxon>
        <taxon>Panpulmonata</taxon>
        <taxon>Hygrophila</taxon>
        <taxon>Lymnaeoidea</taxon>
        <taxon>Planorbidae</taxon>
        <taxon>Biomphalaria</taxon>
    </lineage>
</organism>
<sequence>SLKVDCSLAIGLQTCLGQRWTHEDFSDFTVVVEDVEFECHRFLLASCSSFFSLLLRSGMKESFENKVILNNISKETFGVILNCIYKGENGLTVDNILDVWHAAHMLDIKYLFKSCENFISCNINVDNYISFYYHSQFLDSQVIISKIHTFILQNFDHFMTTQTFLELPFEDIHTLIQSTDLNVSSENVVIDAITKWINFETENISEIKEKTDANATQKITFVIPDLKNISDTQNAAVSDKNENLSRIEKKSLEERKTCLVALLASARLCLCSENYLEQFLLNPLIMSDKDALKLVKDALFYHWNPKRCSNVYLNYRRCHDMRNAMAFVCENQLYFYLLDRKLSVVVMDLESGYNKIAACKTTLLLHTKRIEEGKVRVLYNCFDIFNDCKEIKKDVIKMRLPDNLVFLYHNDYFIVIVDRISNQKIQCELKCGERLGLLTMASYESPFYALIHEDNILVFNYNYSGTKIKVYSLDTLKLIVEKNFNLDGVANGVASFRHKESTYFLQSSGRLWLIVDKGADLDFINVATLWSFTWNLSGAVCYLNELFVFGYYCIRPNDEDERIISSSLPGVFNSINVVEHKNMSNAVFLIISKEKYKEFI</sequence>
<dbReference type="EnsemblMetazoa" id="BGLB030234-RA">
    <property type="protein sequence ID" value="BGLB030234-PA"/>
    <property type="gene ID" value="BGLB030234"/>
</dbReference>
<dbReference type="AlphaFoldDB" id="A0A2C9LEC8"/>
<dbReference type="VEuPathDB" id="VectorBase:BGLAX_052542"/>
<evidence type="ECO:0000256" key="1">
    <source>
        <dbReference type="ARBA" id="ARBA00022441"/>
    </source>
</evidence>
<evidence type="ECO:0000313" key="4">
    <source>
        <dbReference type="EnsemblMetazoa" id="BGLB030234-PA"/>
    </source>
</evidence>